<accession>A0A8S5N7U1</accession>
<evidence type="ECO:0000313" key="1">
    <source>
        <dbReference type="EMBL" id="DAD90431.1"/>
    </source>
</evidence>
<dbReference type="EMBL" id="BK015086">
    <property type="protein sequence ID" value="DAD90431.1"/>
    <property type="molecule type" value="Genomic_DNA"/>
</dbReference>
<organism evidence="1">
    <name type="scientific">Siphoviridae sp. ctjel6</name>
    <dbReference type="NCBI Taxonomy" id="2826440"/>
    <lineage>
        <taxon>Viruses</taxon>
        <taxon>Duplodnaviria</taxon>
        <taxon>Heunggongvirae</taxon>
        <taxon>Uroviricota</taxon>
        <taxon>Caudoviricetes</taxon>
    </lineage>
</organism>
<reference evidence="1" key="1">
    <citation type="journal article" date="2021" name="Proc. Natl. Acad. Sci. U.S.A.">
        <title>A Catalog of Tens of Thousands of Viruses from Human Metagenomes Reveals Hidden Associations with Chronic Diseases.</title>
        <authorList>
            <person name="Tisza M.J."/>
            <person name="Buck C.B."/>
        </authorList>
    </citation>
    <scope>NUCLEOTIDE SEQUENCE</scope>
    <source>
        <strain evidence="1">Ctjel6</strain>
    </source>
</reference>
<proteinExistence type="predicted"/>
<protein>
    <submittedName>
        <fullName evidence="1">Uncharacterized protein</fullName>
    </submittedName>
</protein>
<sequence length="163" mass="18518">MHLLRRLPLRIRPDTRKAYQMTVKVLTGAGIRNWDPPATKSLYWAGAYQALAAAINLYGCKKPPLLHVLLNARMDAFDRHWQLRRHAGTFALDCAEDKLNPEQRVWYSLGAADALTDVLDSTDQMEDIDYDAPGLRSLGRARQAWIDENQRLGDDYARKAGLL</sequence>
<name>A0A8S5N7U1_9CAUD</name>